<reference evidence="3" key="3">
    <citation type="submission" date="2025-09" db="UniProtKB">
        <authorList>
            <consortium name="Ensembl"/>
        </authorList>
    </citation>
    <scope>IDENTIFICATION</scope>
</reference>
<evidence type="ECO:0000259" key="2">
    <source>
        <dbReference type="PROSITE" id="PS50804"/>
    </source>
</evidence>
<name>A0A452HT18_9SAUR</name>
<evidence type="ECO:0000313" key="3">
    <source>
        <dbReference type="Ensembl" id="ENSGAGP00000018242.1"/>
    </source>
</evidence>
<sequence length="255" mass="28427">MLPNPCYRQTSHRRAAKSHLTATVYRGLSTEMARDYSQEKAAILDALDVSPETFRQRFRSLAYPTGAWPRMVAQELREACKRWLQPERRTPEELTKQIVLEQFTHILPPGGRAWVLRHHPATLAATITLMEDFLATEALVGPTVRAAPPGVRHPNPEKRRAPARTDSQVSSRSLEPRTWPAEAPGQQAPAPSPVARRINRNPPRGVAGTRPCLGRTDLGPCFSCREYGHLQRDSNCRWGHPTDGGRSSPAPCIPS</sequence>
<dbReference type="STRING" id="38772.ENSGAGP00000018242"/>
<keyword evidence="4" id="KW-1185">Reference proteome</keyword>
<organism evidence="3 4">
    <name type="scientific">Gopherus agassizii</name>
    <name type="common">Agassiz's desert tortoise</name>
    <dbReference type="NCBI Taxonomy" id="38772"/>
    <lineage>
        <taxon>Eukaryota</taxon>
        <taxon>Metazoa</taxon>
        <taxon>Chordata</taxon>
        <taxon>Craniata</taxon>
        <taxon>Vertebrata</taxon>
        <taxon>Euteleostomi</taxon>
        <taxon>Archelosauria</taxon>
        <taxon>Testudinata</taxon>
        <taxon>Testudines</taxon>
        <taxon>Cryptodira</taxon>
        <taxon>Durocryptodira</taxon>
        <taxon>Testudinoidea</taxon>
        <taxon>Testudinidae</taxon>
        <taxon>Gopherus</taxon>
    </lineage>
</organism>
<feature type="region of interest" description="Disordered" evidence="1">
    <location>
        <begin position="144"/>
        <end position="212"/>
    </location>
</feature>
<dbReference type="InterPro" id="IPR038269">
    <property type="entry name" value="SCAN_sf"/>
</dbReference>
<dbReference type="Proteomes" id="UP000291020">
    <property type="component" value="Unassembled WGS sequence"/>
</dbReference>
<dbReference type="Gene3D" id="1.10.4020.10">
    <property type="entry name" value="DNA breaking-rejoining enzymes"/>
    <property type="match status" value="1"/>
</dbReference>
<dbReference type="CDD" id="cd07936">
    <property type="entry name" value="SCAN"/>
    <property type="match status" value="1"/>
</dbReference>
<dbReference type="PANTHER" id="PTHR46888">
    <property type="entry name" value="ZINC KNUCKLE DOMAINCONTAINING PROTEIN-RELATED"/>
    <property type="match status" value="1"/>
</dbReference>
<feature type="region of interest" description="Disordered" evidence="1">
    <location>
        <begin position="233"/>
        <end position="255"/>
    </location>
</feature>
<protein>
    <recommendedName>
        <fullName evidence="2">SCAN box domain-containing protein</fullName>
    </recommendedName>
</protein>
<dbReference type="PANTHER" id="PTHR46888:SF1">
    <property type="entry name" value="RIBONUCLEASE H"/>
    <property type="match status" value="1"/>
</dbReference>
<accession>A0A452HT18</accession>
<feature type="domain" description="SCAN box" evidence="2">
    <location>
        <begin position="55"/>
        <end position="133"/>
    </location>
</feature>
<reference evidence="4" key="1">
    <citation type="journal article" date="2017" name="PLoS ONE">
        <title>The Agassiz's desert tortoise genome provides a resource for the conservation of a threatened species.</title>
        <authorList>
            <person name="Tollis M."/>
            <person name="DeNardo D.F."/>
            <person name="Cornelius J.A."/>
            <person name="Dolby G.A."/>
            <person name="Edwards T."/>
            <person name="Henen B.T."/>
            <person name="Karl A.E."/>
            <person name="Murphy R.W."/>
            <person name="Kusumi K."/>
        </authorList>
    </citation>
    <scope>NUCLEOTIDE SEQUENCE [LARGE SCALE GENOMIC DNA]</scope>
</reference>
<proteinExistence type="predicted"/>
<dbReference type="SMART" id="SM00431">
    <property type="entry name" value="SCAN"/>
    <property type="match status" value="1"/>
</dbReference>
<dbReference type="Ensembl" id="ENSGAGT00000020791.1">
    <property type="protein sequence ID" value="ENSGAGP00000018242.1"/>
    <property type="gene ID" value="ENSGAGG00000013510.1"/>
</dbReference>
<dbReference type="Pfam" id="PF02023">
    <property type="entry name" value="SCAN"/>
    <property type="match status" value="1"/>
</dbReference>
<feature type="compositionally biased region" description="Low complexity" evidence="1">
    <location>
        <begin position="180"/>
        <end position="195"/>
    </location>
</feature>
<reference evidence="3" key="2">
    <citation type="submission" date="2025-08" db="UniProtKB">
        <authorList>
            <consortium name="Ensembl"/>
        </authorList>
    </citation>
    <scope>IDENTIFICATION</scope>
</reference>
<evidence type="ECO:0000256" key="1">
    <source>
        <dbReference type="SAM" id="MobiDB-lite"/>
    </source>
</evidence>
<dbReference type="PROSITE" id="PS50804">
    <property type="entry name" value="SCAN_BOX"/>
    <property type="match status" value="1"/>
</dbReference>
<dbReference type="SUPFAM" id="SSF47353">
    <property type="entry name" value="Retrovirus capsid dimerization domain-like"/>
    <property type="match status" value="1"/>
</dbReference>
<dbReference type="AlphaFoldDB" id="A0A452HT18"/>
<dbReference type="InterPro" id="IPR003309">
    <property type="entry name" value="SCAN_dom"/>
</dbReference>
<evidence type="ECO:0000313" key="4">
    <source>
        <dbReference type="Proteomes" id="UP000291020"/>
    </source>
</evidence>